<accession>A0A8T0R3D1</accession>
<dbReference type="InterPro" id="IPR038464">
    <property type="entry name" value="Ribosomal_eL38_sf"/>
</dbReference>
<evidence type="ECO:0000256" key="4">
    <source>
        <dbReference type="RuleBase" id="RU003445"/>
    </source>
</evidence>
<dbReference type="InterPro" id="IPR002675">
    <property type="entry name" value="Ribosomal_eL38"/>
</dbReference>
<dbReference type="GO" id="GO:0022625">
    <property type="term" value="C:cytosolic large ribosomal subunit"/>
    <property type="evidence" value="ECO:0007669"/>
    <property type="project" value="TreeGrafter"/>
</dbReference>
<comment type="caution">
    <text evidence="5">The sequence shown here is derived from an EMBL/GenBank/DDBJ whole genome shotgun (WGS) entry which is preliminary data.</text>
</comment>
<dbReference type="Pfam" id="PF01781">
    <property type="entry name" value="Ribosomal_L38e"/>
    <property type="match status" value="1"/>
</dbReference>
<dbReference type="GO" id="GO:0003735">
    <property type="term" value="F:structural constituent of ribosome"/>
    <property type="evidence" value="ECO:0007669"/>
    <property type="project" value="InterPro"/>
</dbReference>
<organism evidence="5 6">
    <name type="scientific">Panicum virgatum</name>
    <name type="common">Blackwell switchgrass</name>
    <dbReference type="NCBI Taxonomy" id="38727"/>
    <lineage>
        <taxon>Eukaryota</taxon>
        <taxon>Viridiplantae</taxon>
        <taxon>Streptophyta</taxon>
        <taxon>Embryophyta</taxon>
        <taxon>Tracheophyta</taxon>
        <taxon>Spermatophyta</taxon>
        <taxon>Magnoliopsida</taxon>
        <taxon>Liliopsida</taxon>
        <taxon>Poales</taxon>
        <taxon>Poaceae</taxon>
        <taxon>PACMAD clade</taxon>
        <taxon>Panicoideae</taxon>
        <taxon>Panicodae</taxon>
        <taxon>Paniceae</taxon>
        <taxon>Panicinae</taxon>
        <taxon>Panicum</taxon>
        <taxon>Panicum sect. Hiantes</taxon>
    </lineage>
</organism>
<keyword evidence="6" id="KW-1185">Reference proteome</keyword>
<comment type="similarity">
    <text evidence="1 4">Belongs to the eukaryotic ribosomal protein eL38 family.</text>
</comment>
<evidence type="ECO:0000256" key="3">
    <source>
        <dbReference type="ARBA" id="ARBA00023274"/>
    </source>
</evidence>
<keyword evidence="3 4" id="KW-0687">Ribonucleoprotein</keyword>
<dbReference type="GO" id="GO:0006412">
    <property type="term" value="P:translation"/>
    <property type="evidence" value="ECO:0007669"/>
    <property type="project" value="InterPro"/>
</dbReference>
<dbReference type="Proteomes" id="UP000823388">
    <property type="component" value="Chromosome 6N"/>
</dbReference>
<evidence type="ECO:0000313" key="6">
    <source>
        <dbReference type="Proteomes" id="UP000823388"/>
    </source>
</evidence>
<dbReference type="PANTHER" id="PTHR10965:SF0">
    <property type="entry name" value="LARGE RIBOSOMAL SUBUNIT PROTEIN EL38"/>
    <property type="match status" value="1"/>
</dbReference>
<dbReference type="AlphaFoldDB" id="A0A8T0R3D1"/>
<dbReference type="Gene3D" id="3.30.720.90">
    <property type="match status" value="1"/>
</dbReference>
<dbReference type="PANTHER" id="PTHR10965">
    <property type="entry name" value="60S RIBOSOMAL PROTEIN L38"/>
    <property type="match status" value="1"/>
</dbReference>
<evidence type="ECO:0000313" key="5">
    <source>
        <dbReference type="EMBL" id="KAG2580074.1"/>
    </source>
</evidence>
<dbReference type="GO" id="GO:0022618">
    <property type="term" value="P:protein-RNA complex assembly"/>
    <property type="evidence" value="ECO:0007669"/>
    <property type="project" value="TreeGrafter"/>
</dbReference>
<gene>
    <name evidence="5" type="ORF">PVAP13_6NG270037</name>
</gene>
<evidence type="ECO:0000256" key="2">
    <source>
        <dbReference type="ARBA" id="ARBA00022980"/>
    </source>
</evidence>
<protein>
    <recommendedName>
        <fullName evidence="7">Ribosomal protein L38</fullName>
    </recommendedName>
</protein>
<dbReference type="EMBL" id="CM029048">
    <property type="protein sequence ID" value="KAG2580074.1"/>
    <property type="molecule type" value="Genomic_DNA"/>
</dbReference>
<name>A0A8T0R3D1_PANVG</name>
<evidence type="ECO:0008006" key="7">
    <source>
        <dbReference type="Google" id="ProtNLM"/>
    </source>
</evidence>
<sequence length="63" mass="7383">MKIKRSMYVVKFKMRCFKYLYTLCIFDAEKANKLKQSLPPHPSSHSFNSYDIISVTVTKGAYQ</sequence>
<reference evidence="5" key="1">
    <citation type="submission" date="2020-05" db="EMBL/GenBank/DDBJ databases">
        <title>WGS assembly of Panicum virgatum.</title>
        <authorList>
            <person name="Lovell J.T."/>
            <person name="Jenkins J."/>
            <person name="Shu S."/>
            <person name="Juenger T.E."/>
            <person name="Schmutz J."/>
        </authorList>
    </citation>
    <scope>NUCLEOTIDE SEQUENCE</scope>
    <source>
        <strain evidence="5">AP13</strain>
    </source>
</reference>
<evidence type="ECO:0000256" key="1">
    <source>
        <dbReference type="ARBA" id="ARBA00007803"/>
    </source>
</evidence>
<keyword evidence="2 4" id="KW-0689">Ribosomal protein</keyword>
<proteinExistence type="inferred from homology"/>